<dbReference type="Proteomes" id="UP000249789">
    <property type="component" value="Unassembled WGS sequence"/>
</dbReference>
<sequence>MTTCSFAVLSCLRHRSACELFVVCSWYSFSSSTNNLHISSFSLPPPPKKNPPVSGEFLFQPKVLIYLQHGERNGAPIIPCWSTRQHGPLPQVPGTGCLTCNGLLVRWRADASCPVYKAQCLSDSL</sequence>
<dbReference type="AlphaFoldDB" id="A0A8G1VUF7"/>
<name>A0A8G1VUF7_9EURO</name>
<evidence type="ECO:0000313" key="2">
    <source>
        <dbReference type="Proteomes" id="UP000249789"/>
    </source>
</evidence>
<organism evidence="1 2">
    <name type="scientific">Aspergillus fijiensis CBS 313.89</name>
    <dbReference type="NCBI Taxonomy" id="1448319"/>
    <lineage>
        <taxon>Eukaryota</taxon>
        <taxon>Fungi</taxon>
        <taxon>Dikarya</taxon>
        <taxon>Ascomycota</taxon>
        <taxon>Pezizomycotina</taxon>
        <taxon>Eurotiomycetes</taxon>
        <taxon>Eurotiomycetidae</taxon>
        <taxon>Eurotiales</taxon>
        <taxon>Aspergillaceae</taxon>
        <taxon>Aspergillus</taxon>
    </lineage>
</organism>
<accession>A0A8G1VUF7</accession>
<keyword evidence="2" id="KW-1185">Reference proteome</keyword>
<dbReference type="OrthoDB" id="4508606at2759"/>
<dbReference type="RefSeq" id="XP_040797062.1">
    <property type="nucleotide sequence ID" value="XM_040940045.1"/>
</dbReference>
<evidence type="ECO:0000313" key="1">
    <source>
        <dbReference type="EMBL" id="RAK73052.1"/>
    </source>
</evidence>
<reference evidence="1 2" key="1">
    <citation type="submission" date="2018-02" db="EMBL/GenBank/DDBJ databases">
        <title>The genomes of Aspergillus section Nigri reveals drivers in fungal speciation.</title>
        <authorList>
            <consortium name="DOE Joint Genome Institute"/>
            <person name="Vesth T.C."/>
            <person name="Nybo J."/>
            <person name="Theobald S."/>
            <person name="Brandl J."/>
            <person name="Frisvad J.C."/>
            <person name="Nielsen K.F."/>
            <person name="Lyhne E.K."/>
            <person name="Kogle M.E."/>
            <person name="Kuo A."/>
            <person name="Riley R."/>
            <person name="Clum A."/>
            <person name="Nolan M."/>
            <person name="Lipzen A."/>
            <person name="Salamov A."/>
            <person name="Henrissat B."/>
            <person name="Wiebenga A."/>
            <person name="De vries R.P."/>
            <person name="Grigoriev I.V."/>
            <person name="Mortensen U.H."/>
            <person name="Andersen M.R."/>
            <person name="Baker S.E."/>
        </authorList>
    </citation>
    <scope>NUCLEOTIDE SEQUENCE [LARGE SCALE GENOMIC DNA]</scope>
    <source>
        <strain evidence="1 2">CBS 313.89</strain>
    </source>
</reference>
<dbReference type="VEuPathDB" id="FungiDB:BO72DRAFT_252367"/>
<proteinExistence type="predicted"/>
<gene>
    <name evidence="1" type="ORF">BO72DRAFT_252367</name>
</gene>
<dbReference type="EMBL" id="KZ824685">
    <property type="protein sequence ID" value="RAK73052.1"/>
    <property type="molecule type" value="Genomic_DNA"/>
</dbReference>
<protein>
    <submittedName>
        <fullName evidence="1">Uncharacterized protein</fullName>
    </submittedName>
</protein>
<dbReference type="GeneID" id="63857378"/>